<dbReference type="STRING" id="690879.TSACC_3288"/>
<dbReference type="NCBIfam" id="TIGR02601">
    <property type="entry name" value="autotrns_rpt"/>
    <property type="match status" value="1"/>
</dbReference>
<proteinExistence type="predicted"/>
<dbReference type="InterPro" id="IPR013425">
    <property type="entry name" value="Autotrns_rpt"/>
</dbReference>
<dbReference type="Proteomes" id="UP000076023">
    <property type="component" value="Unassembled WGS sequence"/>
</dbReference>
<dbReference type="EMBL" id="BDCO01000003">
    <property type="protein sequence ID" value="GAT35224.1"/>
    <property type="molecule type" value="Genomic_DNA"/>
</dbReference>
<dbReference type="FunCoup" id="A0A146GEY1">
    <property type="interactions" value="3"/>
</dbReference>
<dbReference type="AlphaFoldDB" id="A0A146GEY1"/>
<feature type="chain" id="PRO_5007524774" evidence="2">
    <location>
        <begin position="27"/>
        <end position="830"/>
    </location>
</feature>
<dbReference type="SUPFAM" id="SSF51126">
    <property type="entry name" value="Pectin lyase-like"/>
    <property type="match status" value="1"/>
</dbReference>
<dbReference type="InterPro" id="IPR013424">
    <property type="entry name" value="Ice-binding_C"/>
</dbReference>
<evidence type="ECO:0000256" key="1">
    <source>
        <dbReference type="ARBA" id="ARBA00022729"/>
    </source>
</evidence>
<evidence type="ECO:0000256" key="2">
    <source>
        <dbReference type="SAM" id="SignalP"/>
    </source>
</evidence>
<gene>
    <name evidence="3" type="ORF">TSACC_3288</name>
</gene>
<organism evidence="3 4">
    <name type="scientific">Terrimicrobium sacchariphilum</name>
    <dbReference type="NCBI Taxonomy" id="690879"/>
    <lineage>
        <taxon>Bacteria</taxon>
        <taxon>Pseudomonadati</taxon>
        <taxon>Verrucomicrobiota</taxon>
        <taxon>Terrimicrobiia</taxon>
        <taxon>Terrimicrobiales</taxon>
        <taxon>Terrimicrobiaceae</taxon>
        <taxon>Terrimicrobium</taxon>
    </lineage>
</organism>
<dbReference type="OrthoDB" id="174589at2"/>
<comment type="caution">
    <text evidence="3">The sequence shown here is derived from an EMBL/GenBank/DDBJ whole genome shotgun (WGS) entry which is preliminary data.</text>
</comment>
<dbReference type="InParanoid" id="A0A146GEY1"/>
<reference evidence="4" key="1">
    <citation type="journal article" date="2017" name="Genome Announc.">
        <title>Draft Genome Sequence of Terrimicrobium sacchariphilum NM-5T, a Facultative Anaerobic Soil Bacterium of the Class Spartobacteria.</title>
        <authorList>
            <person name="Qiu Y.L."/>
            <person name="Tourlousse D.M."/>
            <person name="Matsuura N."/>
            <person name="Ohashi A."/>
            <person name="Sekiguchi Y."/>
        </authorList>
    </citation>
    <scope>NUCLEOTIDE SEQUENCE [LARGE SCALE GENOMIC DNA]</scope>
    <source>
        <strain evidence="4">NM-5</strain>
    </source>
</reference>
<keyword evidence="1 2" id="KW-0732">Signal</keyword>
<feature type="signal peptide" evidence="2">
    <location>
        <begin position="1"/>
        <end position="26"/>
    </location>
</feature>
<accession>A0A146GEY1</accession>
<evidence type="ECO:0000313" key="3">
    <source>
        <dbReference type="EMBL" id="GAT35224.1"/>
    </source>
</evidence>
<dbReference type="InterPro" id="IPR011050">
    <property type="entry name" value="Pectin_lyase_fold/virulence"/>
</dbReference>
<evidence type="ECO:0000313" key="4">
    <source>
        <dbReference type="Proteomes" id="UP000076023"/>
    </source>
</evidence>
<protein>
    <submittedName>
        <fullName evidence="3">PEP-CTERM protein-sorting domain-containing protein</fullName>
    </submittedName>
</protein>
<keyword evidence="4" id="KW-1185">Reference proteome</keyword>
<dbReference type="NCBIfam" id="TIGR02595">
    <property type="entry name" value="PEP_CTERM"/>
    <property type="match status" value="1"/>
</dbReference>
<sequence>MKKSAPRHLVVCCAVSLLLGNISIQAASSTWTGAVNGNWTDSGNWSGGSVPGAGDTATFSGSSNTSVTVDSSRSIQNISFLGSDAGAFSLQSGSFVLGSGGSILLGANVANSQTIGSALALDTAATFSNESLRGGSVLSLGAVSGTSAVSLGGVGNGEINGAIAGTVTGITKSGSGTWTLRGGGSSAGQVTVANGNLVVDYSNAASGVNTNYAFASTASLMGSGGTMQFVAKTGAGNETVQTFASAGATANTGLSTWKSQLNGATDLRVTVGAFSRGAGTAVLFDSSSGGKFYTTTANQTAGYLNTATFFKSASGVDFAKAGSGTLKEISALGATTELTNGASSGNFVVTADSSITTTTRVNSLRVAGDVTITLTNTRIQSTAGFLFDSGTQLVTGSGTAAYLADANPSNAIIAKFGTGALTIDSAVKVGTGAGNVSFFGDGLIDVKSASNVTGTNQYFGTVRLSNTGAINFSNATGTGNGKGAVYLGSGGILEIGAATSLTRDVSSAGTLGTIQWTGDGGFSAFGGDRTVNLSSGSSLGWGSTAGFVGNGSALILGSNFSDSKLTFQNAIDLGSGNREVRVHNGVSSTNVDGELSGVLSGSGGSLTKTGLGALSVTGANIYSGGTYVSVGSLLVNNTTGSGTGTGAVYVQSGARLGGGGTMSGAVVVQGTLAPGNSIGTISTGSLTIASTGALSVELGRNAGTPVADRVAVTGAVTLDTGSNLQLTIYAGLTNPQVGDIFFLVDNDGADAVVGVFSKLNGVTTLLNEGSQFFWNSQAWEITYKADFSGGTFTGGNDVALLAVVPEPETWLLVTVAGLLMLVNGRRRRAP</sequence>
<dbReference type="RefSeq" id="WP_084400674.1">
    <property type="nucleotide sequence ID" value="NZ_BDCO01000003.1"/>
</dbReference>
<name>A0A146GEY1_TERSA</name>